<gene>
    <name evidence="1" type="ORF">PL9214490194</name>
</gene>
<name>A0A1J1LJG8_9CYAN</name>
<dbReference type="Pfam" id="PF13489">
    <property type="entry name" value="Methyltransf_23"/>
    <property type="match status" value="1"/>
</dbReference>
<proteinExistence type="predicted"/>
<dbReference type="Gene3D" id="3.40.50.150">
    <property type="entry name" value="Vaccinia Virus protein VP39"/>
    <property type="match status" value="1"/>
</dbReference>
<evidence type="ECO:0008006" key="3">
    <source>
        <dbReference type="Google" id="ProtNLM"/>
    </source>
</evidence>
<evidence type="ECO:0000313" key="2">
    <source>
        <dbReference type="Proteomes" id="UP000184315"/>
    </source>
</evidence>
<dbReference type="InterPro" id="IPR029063">
    <property type="entry name" value="SAM-dependent_MTases_sf"/>
</dbReference>
<sequence length="249" mass="28419">MESQMYQEMMEVEDKHWWFVARRSIIEQVLKRLNLPKDAEIFEAGCGTGGNLALLSRYGQVYGMELDEDARTFASTLQIGKIEPGCLPNHLPFPDQKFDLIVLLDVLEHLQEDQASLQALSTKLKPSGYLLITVPAFPWLWTKRDELLHHKRRYTLENLRFIVSSAGYKINTVNYFNFILFPLIAGVGRLQNLLNKGGNEQALPPLLINKILTLLFGFERHLINRVSLPFGVSILLLATTNKIRITNSP</sequence>
<keyword evidence="2" id="KW-1185">Reference proteome</keyword>
<dbReference type="CDD" id="cd02440">
    <property type="entry name" value="AdoMet_MTases"/>
    <property type="match status" value="1"/>
</dbReference>
<dbReference type="RefSeq" id="WP_072719363.1">
    <property type="nucleotide sequence ID" value="NZ_LN889801.1"/>
</dbReference>
<dbReference type="PANTHER" id="PTHR43861">
    <property type="entry name" value="TRANS-ACONITATE 2-METHYLTRANSFERASE-RELATED"/>
    <property type="match status" value="1"/>
</dbReference>
<organism evidence="1 2">
    <name type="scientific">Planktothrix tepida PCC 9214</name>
    <dbReference type="NCBI Taxonomy" id="671072"/>
    <lineage>
        <taxon>Bacteria</taxon>
        <taxon>Bacillati</taxon>
        <taxon>Cyanobacteriota</taxon>
        <taxon>Cyanophyceae</taxon>
        <taxon>Oscillatoriophycideae</taxon>
        <taxon>Oscillatoriales</taxon>
        <taxon>Microcoleaceae</taxon>
        <taxon>Planktothrix</taxon>
    </lineage>
</organism>
<dbReference type="STRING" id="671072.PL9214490194"/>
<protein>
    <recommendedName>
        <fullName evidence="3">Class I SAM-dependent methyltransferase</fullName>
    </recommendedName>
</protein>
<dbReference type="OrthoDB" id="444805at2"/>
<dbReference type="SUPFAM" id="SSF53335">
    <property type="entry name" value="S-adenosyl-L-methionine-dependent methyltransferases"/>
    <property type="match status" value="1"/>
</dbReference>
<dbReference type="EMBL" id="CZDF01000154">
    <property type="protein sequence ID" value="CUR32647.1"/>
    <property type="molecule type" value="Genomic_DNA"/>
</dbReference>
<dbReference type="Proteomes" id="UP000184315">
    <property type="component" value="Unassembled WGS sequence"/>
</dbReference>
<accession>A0A1J1LJG8</accession>
<dbReference type="AlphaFoldDB" id="A0A1J1LJG8"/>
<dbReference type="PANTHER" id="PTHR43861:SF6">
    <property type="entry name" value="METHYLTRANSFERASE TYPE 11"/>
    <property type="match status" value="1"/>
</dbReference>
<evidence type="ECO:0000313" key="1">
    <source>
        <dbReference type="EMBL" id="CUR32647.1"/>
    </source>
</evidence>
<reference evidence="2" key="1">
    <citation type="submission" date="2015-10" db="EMBL/GenBank/DDBJ databases">
        <authorList>
            <person name="Regsiter A."/>
            <person name="william w."/>
        </authorList>
    </citation>
    <scope>NUCLEOTIDE SEQUENCE [LARGE SCALE GENOMIC DNA]</scope>
</reference>